<keyword evidence="2" id="KW-0732">Signal</keyword>
<accession>A0A2T9YKM6</accession>
<keyword evidence="4" id="KW-1185">Reference proteome</keyword>
<feature type="region of interest" description="Disordered" evidence="1">
    <location>
        <begin position="74"/>
        <end position="109"/>
    </location>
</feature>
<feature type="compositionally biased region" description="Low complexity" evidence="1">
    <location>
        <begin position="98"/>
        <end position="109"/>
    </location>
</feature>
<sequence length="137" mass="14572">MKSVAVSFVAITLASIVVSQKCPDIPTTCVNDDQIAVCKGDSWTTEFCPENYYCMTMSPSMIHCMKKPSNFVGSSPAPSNIPRPTATSTHDHDHDHGASSATTPTSSNTKSSASANKVFNFVQLGALSVAFSYLGFI</sequence>
<proteinExistence type="predicted"/>
<comment type="caution">
    <text evidence="3">The sequence shown here is derived from an EMBL/GenBank/DDBJ whole genome shotgun (WGS) entry which is preliminary data.</text>
</comment>
<dbReference type="Proteomes" id="UP000245383">
    <property type="component" value="Unassembled WGS sequence"/>
</dbReference>
<dbReference type="AlphaFoldDB" id="A0A2T9YKM6"/>
<feature type="signal peptide" evidence="2">
    <location>
        <begin position="1"/>
        <end position="19"/>
    </location>
</feature>
<gene>
    <name evidence="3" type="ORF">BB561_003550</name>
</gene>
<evidence type="ECO:0000313" key="3">
    <source>
        <dbReference type="EMBL" id="PVU92891.1"/>
    </source>
</evidence>
<name>A0A2T9YKM6_9FUNG</name>
<evidence type="ECO:0008006" key="5">
    <source>
        <dbReference type="Google" id="ProtNLM"/>
    </source>
</evidence>
<dbReference type="EMBL" id="MBFR01000145">
    <property type="protein sequence ID" value="PVU92891.1"/>
    <property type="molecule type" value="Genomic_DNA"/>
</dbReference>
<evidence type="ECO:0000256" key="2">
    <source>
        <dbReference type="SAM" id="SignalP"/>
    </source>
</evidence>
<feature type="chain" id="PRO_5015471138" description="CBM1 domain-containing protein" evidence="2">
    <location>
        <begin position="20"/>
        <end position="137"/>
    </location>
</feature>
<protein>
    <recommendedName>
        <fullName evidence="5">CBM1 domain-containing protein</fullName>
    </recommendedName>
</protein>
<evidence type="ECO:0000313" key="4">
    <source>
        <dbReference type="Proteomes" id="UP000245383"/>
    </source>
</evidence>
<dbReference type="OrthoDB" id="5595522at2759"/>
<organism evidence="3 4">
    <name type="scientific">Smittium simulii</name>
    <dbReference type="NCBI Taxonomy" id="133385"/>
    <lineage>
        <taxon>Eukaryota</taxon>
        <taxon>Fungi</taxon>
        <taxon>Fungi incertae sedis</taxon>
        <taxon>Zoopagomycota</taxon>
        <taxon>Kickxellomycotina</taxon>
        <taxon>Harpellomycetes</taxon>
        <taxon>Harpellales</taxon>
        <taxon>Legeriomycetaceae</taxon>
        <taxon>Smittium</taxon>
    </lineage>
</organism>
<evidence type="ECO:0000256" key="1">
    <source>
        <dbReference type="SAM" id="MobiDB-lite"/>
    </source>
</evidence>
<reference evidence="3 4" key="1">
    <citation type="journal article" date="2018" name="MBio">
        <title>Comparative Genomics Reveals the Core Gene Toolbox for the Fungus-Insect Symbiosis.</title>
        <authorList>
            <person name="Wang Y."/>
            <person name="Stata M."/>
            <person name="Wang W."/>
            <person name="Stajich J.E."/>
            <person name="White M.M."/>
            <person name="Moncalvo J.M."/>
        </authorList>
    </citation>
    <scope>NUCLEOTIDE SEQUENCE [LARGE SCALE GENOMIC DNA]</scope>
    <source>
        <strain evidence="3 4">SWE-8-4</strain>
    </source>
</reference>